<keyword evidence="2" id="KW-1185">Reference proteome</keyword>
<dbReference type="EMBL" id="JXJT01000016">
    <property type="protein sequence ID" value="PCS02431.1"/>
    <property type="molecule type" value="Genomic_DNA"/>
</dbReference>
<evidence type="ECO:0000313" key="2">
    <source>
        <dbReference type="Proteomes" id="UP000218979"/>
    </source>
</evidence>
<protein>
    <submittedName>
        <fullName evidence="1">Uncharacterized protein</fullName>
    </submittedName>
</protein>
<accession>A0ABX4I7J5</accession>
<proteinExistence type="predicted"/>
<reference evidence="1 2" key="1">
    <citation type="submission" date="2014-12" db="EMBL/GenBank/DDBJ databases">
        <title>Draft genome sequences of 10 type strains of Lactococcus.</title>
        <authorList>
            <person name="Sun Z."/>
            <person name="Zhong Z."/>
            <person name="Liu W."/>
            <person name="Zhang W."/>
            <person name="Zhang H."/>
        </authorList>
    </citation>
    <scope>NUCLEOTIDE SEQUENCE [LARGE SCALE GENOMIC DNA]</scope>
    <source>
        <strain evidence="1 2">DSM 22330</strain>
    </source>
</reference>
<gene>
    <name evidence="1" type="ORF">RR45_GL000620</name>
</gene>
<sequence>MISKDLRYSRLKHEIKLNSEIKLKFFLFSNKSIITILTLLKLSSSNYQKILSNKNHAFSMVII</sequence>
<evidence type="ECO:0000313" key="1">
    <source>
        <dbReference type="EMBL" id="PCS02431.1"/>
    </source>
</evidence>
<comment type="caution">
    <text evidence="1">The sequence shown here is derived from an EMBL/GenBank/DDBJ whole genome shotgun (WGS) entry which is preliminary data.</text>
</comment>
<name>A0ABX4I7J5_9LACT</name>
<dbReference type="Proteomes" id="UP000218979">
    <property type="component" value="Unassembled WGS sequence"/>
</dbReference>
<organism evidence="1 2">
    <name type="scientific">Pseudolactococcus chungangensis CAU 28 = DSM 22330</name>
    <dbReference type="NCBI Taxonomy" id="1122154"/>
    <lineage>
        <taxon>Bacteria</taxon>
        <taxon>Bacillati</taxon>
        <taxon>Bacillota</taxon>
        <taxon>Bacilli</taxon>
        <taxon>Lactobacillales</taxon>
        <taxon>Streptococcaceae</taxon>
        <taxon>Pseudolactococcus</taxon>
    </lineage>
</organism>